<feature type="non-terminal residue" evidence="1">
    <location>
        <position position="1"/>
    </location>
</feature>
<dbReference type="InterPro" id="IPR036397">
    <property type="entry name" value="RNaseH_sf"/>
</dbReference>
<feature type="non-terminal residue" evidence="1">
    <location>
        <position position="70"/>
    </location>
</feature>
<sequence length="70" mass="7767">WGGNSPRNTAYILEGAQAEATASLFAVLVAVIDSRQDRTLIIYASSQYPIRSFCYWARDNTTLGWPCTHA</sequence>
<accession>A0AAD7N223</accession>
<evidence type="ECO:0000313" key="2">
    <source>
        <dbReference type="Proteomes" id="UP001215280"/>
    </source>
</evidence>
<organism evidence="1 2">
    <name type="scientific">Mycena maculata</name>
    <dbReference type="NCBI Taxonomy" id="230809"/>
    <lineage>
        <taxon>Eukaryota</taxon>
        <taxon>Fungi</taxon>
        <taxon>Dikarya</taxon>
        <taxon>Basidiomycota</taxon>
        <taxon>Agaricomycotina</taxon>
        <taxon>Agaricomycetes</taxon>
        <taxon>Agaricomycetidae</taxon>
        <taxon>Agaricales</taxon>
        <taxon>Marasmiineae</taxon>
        <taxon>Mycenaceae</taxon>
        <taxon>Mycena</taxon>
    </lineage>
</organism>
<dbReference type="EMBL" id="JARJLG010000118">
    <property type="protein sequence ID" value="KAJ7742341.1"/>
    <property type="molecule type" value="Genomic_DNA"/>
</dbReference>
<gene>
    <name evidence="1" type="ORF">DFH07DRAFT_722120</name>
</gene>
<proteinExistence type="predicted"/>
<name>A0AAD7N223_9AGAR</name>
<reference evidence="1" key="1">
    <citation type="submission" date="2023-03" db="EMBL/GenBank/DDBJ databases">
        <title>Massive genome expansion in bonnet fungi (Mycena s.s.) driven by repeated elements and novel gene families across ecological guilds.</title>
        <authorList>
            <consortium name="Lawrence Berkeley National Laboratory"/>
            <person name="Harder C.B."/>
            <person name="Miyauchi S."/>
            <person name="Viragh M."/>
            <person name="Kuo A."/>
            <person name="Thoen E."/>
            <person name="Andreopoulos B."/>
            <person name="Lu D."/>
            <person name="Skrede I."/>
            <person name="Drula E."/>
            <person name="Henrissat B."/>
            <person name="Morin E."/>
            <person name="Kohler A."/>
            <person name="Barry K."/>
            <person name="LaButti K."/>
            <person name="Morin E."/>
            <person name="Salamov A."/>
            <person name="Lipzen A."/>
            <person name="Mereny Z."/>
            <person name="Hegedus B."/>
            <person name="Baldrian P."/>
            <person name="Stursova M."/>
            <person name="Weitz H."/>
            <person name="Taylor A."/>
            <person name="Grigoriev I.V."/>
            <person name="Nagy L.G."/>
            <person name="Martin F."/>
            <person name="Kauserud H."/>
        </authorList>
    </citation>
    <scope>NUCLEOTIDE SEQUENCE</scope>
    <source>
        <strain evidence="1">CBHHK188m</strain>
    </source>
</reference>
<dbReference type="Proteomes" id="UP001215280">
    <property type="component" value="Unassembled WGS sequence"/>
</dbReference>
<dbReference type="AlphaFoldDB" id="A0AAD7N223"/>
<dbReference type="Gene3D" id="3.30.420.10">
    <property type="entry name" value="Ribonuclease H-like superfamily/Ribonuclease H"/>
    <property type="match status" value="1"/>
</dbReference>
<dbReference type="GO" id="GO:0003676">
    <property type="term" value="F:nucleic acid binding"/>
    <property type="evidence" value="ECO:0007669"/>
    <property type="project" value="InterPro"/>
</dbReference>
<protein>
    <submittedName>
        <fullName evidence="1">Uncharacterized protein</fullName>
    </submittedName>
</protein>
<comment type="caution">
    <text evidence="1">The sequence shown here is derived from an EMBL/GenBank/DDBJ whole genome shotgun (WGS) entry which is preliminary data.</text>
</comment>
<evidence type="ECO:0000313" key="1">
    <source>
        <dbReference type="EMBL" id="KAJ7742341.1"/>
    </source>
</evidence>
<keyword evidence="2" id="KW-1185">Reference proteome</keyword>